<keyword evidence="3 6" id="KW-0808">Transferase</keyword>
<dbReference type="HOGENOM" id="CLU_082749_0_0_1"/>
<dbReference type="InterPro" id="IPR024160">
    <property type="entry name" value="BIN3_SAM-bd_dom"/>
</dbReference>
<evidence type="ECO:0000313" key="8">
    <source>
        <dbReference type="EMBL" id="EDV44165.1"/>
    </source>
</evidence>
<dbReference type="GO" id="GO:0008173">
    <property type="term" value="F:RNA methyltransferase activity"/>
    <property type="evidence" value="ECO:0007669"/>
    <property type="project" value="UniProtKB-UniRule"/>
</dbReference>
<dbReference type="PANTHER" id="PTHR12315">
    <property type="entry name" value="BICOID-INTERACTING PROTEIN RELATED"/>
    <property type="match status" value="1"/>
</dbReference>
<evidence type="ECO:0000256" key="5">
    <source>
        <dbReference type="PROSITE-ProRule" id="PRU00848"/>
    </source>
</evidence>
<dbReference type="FunCoup" id="B3LZX5">
    <property type="interactions" value="638"/>
</dbReference>
<dbReference type="PANTHER" id="PTHR12315:SF1">
    <property type="entry name" value="RNA 5'-MONOPHOSPHATE METHYLTRANSFERASE"/>
    <property type="match status" value="1"/>
</dbReference>
<protein>
    <recommendedName>
        <fullName evidence="6">RNA methyltransferase</fullName>
        <ecNumber evidence="6">2.1.1.-</ecNumber>
    </recommendedName>
</protein>
<dbReference type="EMBL" id="CH902617">
    <property type="protein sequence ID" value="EDV44165.1"/>
    <property type="molecule type" value="Genomic_DNA"/>
</dbReference>
<dbReference type="GO" id="GO:0032259">
    <property type="term" value="P:methylation"/>
    <property type="evidence" value="ECO:0007669"/>
    <property type="project" value="UniProtKB-KW"/>
</dbReference>
<name>B3LZX5_DROAN</name>
<dbReference type="GeneID" id="6501615"/>
<dbReference type="SMR" id="B3LZX5"/>
<dbReference type="CDD" id="cd02440">
    <property type="entry name" value="AdoMet_MTases"/>
    <property type="match status" value="1"/>
</dbReference>
<dbReference type="eggNOG" id="KOG2899">
    <property type="taxonomic scope" value="Eukaryota"/>
</dbReference>
<dbReference type="Proteomes" id="UP000007801">
    <property type="component" value="Unassembled WGS sequence"/>
</dbReference>
<dbReference type="OrthoDB" id="273070at2759"/>
<evidence type="ECO:0000256" key="1">
    <source>
        <dbReference type="ARBA" id="ARBA00008361"/>
    </source>
</evidence>
<dbReference type="OMA" id="LNHHDQG"/>
<accession>B3LZX5</accession>
<dbReference type="PhylomeDB" id="B3LZX5"/>
<evidence type="ECO:0000256" key="4">
    <source>
        <dbReference type="ARBA" id="ARBA00022691"/>
    </source>
</evidence>
<organism evidence="8 9">
    <name type="scientific">Drosophila ananassae</name>
    <name type="common">Fruit fly</name>
    <dbReference type="NCBI Taxonomy" id="7217"/>
    <lineage>
        <taxon>Eukaryota</taxon>
        <taxon>Metazoa</taxon>
        <taxon>Ecdysozoa</taxon>
        <taxon>Arthropoda</taxon>
        <taxon>Hexapoda</taxon>
        <taxon>Insecta</taxon>
        <taxon>Pterygota</taxon>
        <taxon>Neoptera</taxon>
        <taxon>Endopterygota</taxon>
        <taxon>Diptera</taxon>
        <taxon>Brachycera</taxon>
        <taxon>Muscomorpha</taxon>
        <taxon>Ephydroidea</taxon>
        <taxon>Drosophilidae</taxon>
        <taxon>Drosophila</taxon>
        <taxon>Sophophora</taxon>
    </lineage>
</organism>
<dbReference type="InParanoid" id="B3LZX5"/>
<dbReference type="EC" id="2.1.1.-" evidence="6"/>
<dbReference type="GO" id="GO:2000632">
    <property type="term" value="P:negative regulation of pre-miRNA processing"/>
    <property type="evidence" value="ECO:0007669"/>
    <property type="project" value="TreeGrafter"/>
</dbReference>
<evidence type="ECO:0000259" key="7">
    <source>
        <dbReference type="PROSITE" id="PS51515"/>
    </source>
</evidence>
<sequence>MEIRNNDPGAVQYGNFMNYYQFNSATERVKLLPDKDVWLSNGDSLDESSYLVLDVGCNCGDFTQLLHKYLEECLKRPVRILGVDIDARLIQRATDVNELHENINYSCVDVLDETAFGQVTQYLEQYNRQQFDAVCCYSITMWIHLNHHDEGLKLFLRKMSCLAELLVIEPQPWKCYQSAERRLKRTGEVFPLFLELKWRSDVEKQIEKYCEETLNRRKIFESTPTKWQRRICFYR</sequence>
<proteinExistence type="inferred from homology"/>
<dbReference type="GO" id="GO:0008171">
    <property type="term" value="F:O-methyltransferase activity"/>
    <property type="evidence" value="ECO:0007669"/>
    <property type="project" value="UniProtKB-UniRule"/>
</dbReference>
<reference evidence="8 9" key="1">
    <citation type="journal article" date="2007" name="Nature">
        <title>Evolution of genes and genomes on the Drosophila phylogeny.</title>
        <authorList>
            <consortium name="Drosophila 12 Genomes Consortium"/>
            <person name="Clark A.G."/>
            <person name="Eisen M.B."/>
            <person name="Smith D.R."/>
            <person name="Bergman C.M."/>
            <person name="Oliver B."/>
            <person name="Markow T.A."/>
            <person name="Kaufman T.C."/>
            <person name="Kellis M."/>
            <person name="Gelbart W."/>
            <person name="Iyer V.N."/>
            <person name="Pollard D.A."/>
            <person name="Sackton T.B."/>
            <person name="Larracuente A.M."/>
            <person name="Singh N.D."/>
            <person name="Abad J.P."/>
            <person name="Abt D.N."/>
            <person name="Adryan B."/>
            <person name="Aguade M."/>
            <person name="Akashi H."/>
            <person name="Anderson W.W."/>
            <person name="Aquadro C.F."/>
            <person name="Ardell D.H."/>
            <person name="Arguello R."/>
            <person name="Artieri C.G."/>
            <person name="Barbash D.A."/>
            <person name="Barker D."/>
            <person name="Barsanti P."/>
            <person name="Batterham P."/>
            <person name="Batzoglou S."/>
            <person name="Begun D."/>
            <person name="Bhutkar A."/>
            <person name="Blanco E."/>
            <person name="Bosak S.A."/>
            <person name="Bradley R.K."/>
            <person name="Brand A.D."/>
            <person name="Brent M.R."/>
            <person name="Brooks A.N."/>
            <person name="Brown R.H."/>
            <person name="Butlin R.K."/>
            <person name="Caggese C."/>
            <person name="Calvi B.R."/>
            <person name="Bernardo de Carvalho A."/>
            <person name="Caspi A."/>
            <person name="Castrezana S."/>
            <person name="Celniker S.E."/>
            <person name="Chang J.L."/>
            <person name="Chapple C."/>
            <person name="Chatterji S."/>
            <person name="Chinwalla A."/>
            <person name="Civetta A."/>
            <person name="Clifton S.W."/>
            <person name="Comeron J.M."/>
            <person name="Costello J.C."/>
            <person name="Coyne J.A."/>
            <person name="Daub J."/>
            <person name="David R.G."/>
            <person name="Delcher A.L."/>
            <person name="Delehaunty K."/>
            <person name="Do C.B."/>
            <person name="Ebling H."/>
            <person name="Edwards K."/>
            <person name="Eickbush T."/>
            <person name="Evans J.D."/>
            <person name="Filipski A."/>
            <person name="Findeiss S."/>
            <person name="Freyhult E."/>
            <person name="Fulton L."/>
            <person name="Fulton R."/>
            <person name="Garcia A.C."/>
            <person name="Gardiner A."/>
            <person name="Garfield D.A."/>
            <person name="Garvin B.E."/>
            <person name="Gibson G."/>
            <person name="Gilbert D."/>
            <person name="Gnerre S."/>
            <person name="Godfrey J."/>
            <person name="Good R."/>
            <person name="Gotea V."/>
            <person name="Gravely B."/>
            <person name="Greenberg A.J."/>
            <person name="Griffiths-Jones S."/>
            <person name="Gross S."/>
            <person name="Guigo R."/>
            <person name="Gustafson E.A."/>
            <person name="Haerty W."/>
            <person name="Hahn M.W."/>
            <person name="Halligan D.L."/>
            <person name="Halpern A.L."/>
            <person name="Halter G.M."/>
            <person name="Han M.V."/>
            <person name="Heger A."/>
            <person name="Hillier L."/>
            <person name="Hinrichs A.S."/>
            <person name="Holmes I."/>
            <person name="Hoskins R.A."/>
            <person name="Hubisz M.J."/>
            <person name="Hultmark D."/>
            <person name="Huntley M.A."/>
            <person name="Jaffe D.B."/>
            <person name="Jagadeeshan S."/>
            <person name="Jeck W.R."/>
            <person name="Johnson J."/>
            <person name="Jones C.D."/>
            <person name="Jordan W.C."/>
            <person name="Karpen G.H."/>
            <person name="Kataoka E."/>
            <person name="Keightley P.D."/>
            <person name="Kheradpour P."/>
            <person name="Kirkness E.F."/>
            <person name="Koerich L.B."/>
            <person name="Kristiansen K."/>
            <person name="Kudrna D."/>
            <person name="Kulathinal R.J."/>
            <person name="Kumar S."/>
            <person name="Kwok R."/>
            <person name="Lander E."/>
            <person name="Langley C.H."/>
            <person name="Lapoint R."/>
            <person name="Lazzaro B.P."/>
            <person name="Lee S.J."/>
            <person name="Levesque L."/>
            <person name="Li R."/>
            <person name="Lin C.F."/>
            <person name="Lin M.F."/>
            <person name="Lindblad-Toh K."/>
            <person name="Llopart A."/>
            <person name="Long M."/>
            <person name="Low L."/>
            <person name="Lozovsky E."/>
            <person name="Lu J."/>
            <person name="Luo M."/>
            <person name="Machado C.A."/>
            <person name="Makalowski W."/>
            <person name="Marzo M."/>
            <person name="Matsuda M."/>
            <person name="Matzkin L."/>
            <person name="McAllister B."/>
            <person name="McBride C.S."/>
            <person name="McKernan B."/>
            <person name="McKernan K."/>
            <person name="Mendez-Lago M."/>
            <person name="Minx P."/>
            <person name="Mollenhauer M.U."/>
            <person name="Montooth K."/>
            <person name="Mount S.M."/>
            <person name="Mu X."/>
            <person name="Myers E."/>
            <person name="Negre B."/>
            <person name="Newfeld S."/>
            <person name="Nielsen R."/>
            <person name="Noor M.A."/>
            <person name="O'Grady P."/>
            <person name="Pachter L."/>
            <person name="Papaceit M."/>
            <person name="Parisi M.J."/>
            <person name="Parisi M."/>
            <person name="Parts L."/>
            <person name="Pedersen J.S."/>
            <person name="Pesole G."/>
            <person name="Phillippy A.M."/>
            <person name="Ponting C.P."/>
            <person name="Pop M."/>
            <person name="Porcelli D."/>
            <person name="Powell J.R."/>
            <person name="Prohaska S."/>
            <person name="Pruitt K."/>
            <person name="Puig M."/>
            <person name="Quesneville H."/>
            <person name="Ram K.R."/>
            <person name="Rand D."/>
            <person name="Rasmussen M.D."/>
            <person name="Reed L.K."/>
            <person name="Reenan R."/>
            <person name="Reily A."/>
            <person name="Remington K.A."/>
            <person name="Rieger T.T."/>
            <person name="Ritchie M.G."/>
            <person name="Robin C."/>
            <person name="Rogers Y.H."/>
            <person name="Rohde C."/>
            <person name="Rozas J."/>
            <person name="Rubenfield M.J."/>
            <person name="Ruiz A."/>
            <person name="Russo S."/>
            <person name="Salzberg S.L."/>
            <person name="Sanchez-Gracia A."/>
            <person name="Saranga D.J."/>
            <person name="Sato H."/>
            <person name="Schaeffer S.W."/>
            <person name="Schatz M.C."/>
            <person name="Schlenke T."/>
            <person name="Schwartz R."/>
            <person name="Segarra C."/>
            <person name="Singh R.S."/>
            <person name="Sirot L."/>
            <person name="Sirota M."/>
            <person name="Sisneros N.B."/>
            <person name="Smith C.D."/>
            <person name="Smith T.F."/>
            <person name="Spieth J."/>
            <person name="Stage D.E."/>
            <person name="Stark A."/>
            <person name="Stephan W."/>
            <person name="Strausberg R.L."/>
            <person name="Strempel S."/>
            <person name="Sturgill D."/>
            <person name="Sutton G."/>
            <person name="Sutton G.G."/>
            <person name="Tao W."/>
            <person name="Teichmann S."/>
            <person name="Tobari Y.N."/>
            <person name="Tomimura Y."/>
            <person name="Tsolas J.M."/>
            <person name="Valente V.L."/>
            <person name="Venter E."/>
            <person name="Venter J.C."/>
            <person name="Vicario S."/>
            <person name="Vieira F.G."/>
            <person name="Vilella A.J."/>
            <person name="Villasante A."/>
            <person name="Walenz B."/>
            <person name="Wang J."/>
            <person name="Wasserman M."/>
            <person name="Watts T."/>
            <person name="Wilson D."/>
            <person name="Wilson R.K."/>
            <person name="Wing R.A."/>
            <person name="Wolfner M.F."/>
            <person name="Wong A."/>
            <person name="Wong G.K."/>
            <person name="Wu C.I."/>
            <person name="Wu G."/>
            <person name="Yamamoto D."/>
            <person name="Yang H.P."/>
            <person name="Yang S.P."/>
            <person name="Yorke J.A."/>
            <person name="Yoshida K."/>
            <person name="Zdobnov E."/>
            <person name="Zhang P."/>
            <person name="Zhang Y."/>
            <person name="Zimin A.V."/>
            <person name="Baldwin J."/>
            <person name="Abdouelleil A."/>
            <person name="Abdulkadir J."/>
            <person name="Abebe A."/>
            <person name="Abera B."/>
            <person name="Abreu J."/>
            <person name="Acer S.C."/>
            <person name="Aftuck L."/>
            <person name="Alexander A."/>
            <person name="An P."/>
            <person name="Anderson E."/>
            <person name="Anderson S."/>
            <person name="Arachi H."/>
            <person name="Azer M."/>
            <person name="Bachantsang P."/>
            <person name="Barry A."/>
            <person name="Bayul T."/>
            <person name="Berlin A."/>
            <person name="Bessette D."/>
            <person name="Bloom T."/>
            <person name="Blye J."/>
            <person name="Boguslavskiy L."/>
            <person name="Bonnet C."/>
            <person name="Boukhgalter B."/>
            <person name="Bourzgui I."/>
            <person name="Brown A."/>
            <person name="Cahill P."/>
            <person name="Channer S."/>
            <person name="Cheshatsang Y."/>
            <person name="Chuda L."/>
            <person name="Citroen M."/>
            <person name="Collymore A."/>
            <person name="Cooke P."/>
            <person name="Costello M."/>
            <person name="D'Aco K."/>
            <person name="Daza R."/>
            <person name="De Haan G."/>
            <person name="DeGray S."/>
            <person name="DeMaso C."/>
            <person name="Dhargay N."/>
            <person name="Dooley K."/>
            <person name="Dooley E."/>
            <person name="Doricent M."/>
            <person name="Dorje P."/>
            <person name="Dorjee K."/>
            <person name="Dupes A."/>
            <person name="Elong R."/>
            <person name="Falk J."/>
            <person name="Farina A."/>
            <person name="Faro S."/>
            <person name="Ferguson D."/>
            <person name="Fisher S."/>
            <person name="Foley C.D."/>
            <person name="Franke A."/>
            <person name="Friedrich D."/>
            <person name="Gadbois L."/>
            <person name="Gearin G."/>
            <person name="Gearin C.R."/>
            <person name="Giannoukos G."/>
            <person name="Goode T."/>
            <person name="Graham J."/>
            <person name="Grandbois E."/>
            <person name="Grewal S."/>
            <person name="Gyaltsen K."/>
            <person name="Hafez N."/>
            <person name="Hagos B."/>
            <person name="Hall J."/>
            <person name="Henson C."/>
            <person name="Hollinger A."/>
            <person name="Honan T."/>
            <person name="Huard M.D."/>
            <person name="Hughes L."/>
            <person name="Hurhula B."/>
            <person name="Husby M.E."/>
            <person name="Kamat A."/>
            <person name="Kanga B."/>
            <person name="Kashin S."/>
            <person name="Khazanovich D."/>
            <person name="Kisner P."/>
            <person name="Lance K."/>
            <person name="Lara M."/>
            <person name="Lee W."/>
            <person name="Lennon N."/>
            <person name="Letendre F."/>
            <person name="LeVine R."/>
            <person name="Lipovsky A."/>
            <person name="Liu X."/>
            <person name="Liu J."/>
            <person name="Liu S."/>
            <person name="Lokyitsang T."/>
            <person name="Lokyitsang Y."/>
            <person name="Lubonja R."/>
            <person name="Lui A."/>
            <person name="MacDonald P."/>
            <person name="Magnisalis V."/>
            <person name="Maru K."/>
            <person name="Matthews C."/>
            <person name="McCusker W."/>
            <person name="McDonough S."/>
            <person name="Mehta T."/>
            <person name="Meldrim J."/>
            <person name="Meneus L."/>
            <person name="Mihai O."/>
            <person name="Mihalev A."/>
            <person name="Mihova T."/>
            <person name="Mittelman R."/>
            <person name="Mlenga V."/>
            <person name="Montmayeur A."/>
            <person name="Mulrain L."/>
            <person name="Navidi A."/>
            <person name="Naylor J."/>
            <person name="Negash T."/>
            <person name="Nguyen T."/>
            <person name="Nguyen N."/>
            <person name="Nicol R."/>
            <person name="Norbu C."/>
            <person name="Norbu N."/>
            <person name="Novod N."/>
            <person name="O'Neill B."/>
            <person name="Osman S."/>
            <person name="Markiewicz E."/>
            <person name="Oyono O.L."/>
            <person name="Patti C."/>
            <person name="Phunkhang P."/>
            <person name="Pierre F."/>
            <person name="Priest M."/>
            <person name="Raghuraman S."/>
            <person name="Rege F."/>
            <person name="Reyes R."/>
            <person name="Rise C."/>
            <person name="Rogov P."/>
            <person name="Ross K."/>
            <person name="Ryan E."/>
            <person name="Settipalli S."/>
            <person name="Shea T."/>
            <person name="Sherpa N."/>
            <person name="Shi L."/>
            <person name="Shih D."/>
            <person name="Sparrow T."/>
            <person name="Spaulding J."/>
            <person name="Stalker J."/>
            <person name="Stange-Thomann N."/>
            <person name="Stavropoulos S."/>
            <person name="Stone C."/>
            <person name="Strader C."/>
            <person name="Tesfaye S."/>
            <person name="Thomson T."/>
            <person name="Thoulutsang Y."/>
            <person name="Thoulutsang D."/>
            <person name="Topham K."/>
            <person name="Topping I."/>
            <person name="Tsamla T."/>
            <person name="Vassiliev H."/>
            <person name="Vo A."/>
            <person name="Wangchuk T."/>
            <person name="Wangdi T."/>
            <person name="Weiand M."/>
            <person name="Wilkinson J."/>
            <person name="Wilson A."/>
            <person name="Yadav S."/>
            <person name="Young G."/>
            <person name="Yu Q."/>
            <person name="Zembek L."/>
            <person name="Zhong D."/>
            <person name="Zimmer A."/>
            <person name="Zwirko Z."/>
            <person name="Jaffe D.B."/>
            <person name="Alvarez P."/>
            <person name="Brockman W."/>
            <person name="Butler J."/>
            <person name="Chin C."/>
            <person name="Gnerre S."/>
            <person name="Grabherr M."/>
            <person name="Kleber M."/>
            <person name="Mauceli E."/>
            <person name="MacCallum I."/>
        </authorList>
    </citation>
    <scope>NUCLEOTIDE SEQUENCE [LARGE SCALE GENOMIC DNA]</scope>
    <source>
        <strain evidence="9">Tucson 14024-0371.13</strain>
    </source>
</reference>
<gene>
    <name evidence="8" type="primary">Dana\GF18849</name>
    <name evidence="8" type="synonym">dana_GLEANR_20105</name>
    <name evidence="8" type="ORF">GF18849</name>
</gene>
<dbReference type="STRING" id="7217.B3LZX5"/>
<dbReference type="SUPFAM" id="SSF53335">
    <property type="entry name" value="S-adenosyl-L-methionine-dependent methyltransferases"/>
    <property type="match status" value="1"/>
</dbReference>
<keyword evidence="9" id="KW-1185">Reference proteome</keyword>
<evidence type="ECO:0000256" key="3">
    <source>
        <dbReference type="ARBA" id="ARBA00022679"/>
    </source>
</evidence>
<dbReference type="PROSITE" id="PS51515">
    <property type="entry name" value="BIN3_SAM"/>
    <property type="match status" value="1"/>
</dbReference>
<dbReference type="InterPro" id="IPR010675">
    <property type="entry name" value="Bin3_C"/>
</dbReference>
<keyword evidence="4 5" id="KW-0949">S-adenosyl-L-methionine</keyword>
<evidence type="ECO:0000313" key="9">
    <source>
        <dbReference type="Proteomes" id="UP000007801"/>
    </source>
</evidence>
<feature type="domain" description="Bin3-type SAM" evidence="7">
    <location>
        <begin position="1"/>
        <end position="235"/>
    </location>
</feature>
<dbReference type="Gene3D" id="3.40.50.150">
    <property type="entry name" value="Vaccinia Virus protein VP39"/>
    <property type="match status" value="1"/>
</dbReference>
<dbReference type="InterPro" id="IPR029063">
    <property type="entry name" value="SAM-dependent_MTases_sf"/>
</dbReference>
<dbReference type="KEGG" id="dan:6501615"/>
<dbReference type="GO" id="GO:0005737">
    <property type="term" value="C:cytoplasm"/>
    <property type="evidence" value="ECO:0007669"/>
    <property type="project" value="TreeGrafter"/>
</dbReference>
<keyword evidence="2 6" id="KW-0489">Methyltransferase</keyword>
<dbReference type="AlphaFoldDB" id="B3LZX5"/>
<dbReference type="FunFam" id="3.40.50.150:FF:000552">
    <property type="entry name" value="Probable RNA methyltransferase CG11342"/>
    <property type="match status" value="1"/>
</dbReference>
<evidence type="ECO:0000256" key="2">
    <source>
        <dbReference type="ARBA" id="ARBA00022603"/>
    </source>
</evidence>
<dbReference type="Pfam" id="PF06859">
    <property type="entry name" value="Bin3"/>
    <property type="match status" value="1"/>
</dbReference>
<comment type="similarity">
    <text evidence="1 6">Belongs to the methyltransferase superfamily.</text>
</comment>
<evidence type="ECO:0000256" key="6">
    <source>
        <dbReference type="RuleBase" id="RU367087"/>
    </source>
</evidence>
<dbReference type="InterPro" id="IPR039772">
    <property type="entry name" value="Bin3-like"/>
</dbReference>